<dbReference type="Proteomes" id="UP000286268">
    <property type="component" value="Chromosome"/>
</dbReference>
<dbReference type="OrthoDB" id="48775at2"/>
<dbReference type="PANTHER" id="PTHR46797">
    <property type="entry name" value="HTH-TYPE TRANSCRIPTIONAL REGULATOR"/>
    <property type="match status" value="1"/>
</dbReference>
<sequence>MSNISKLLGERIKSLRKEYGWSQEDLANRAGIARSFMGEIERGQASATVESLDKIATAFEIPIEDIFKGLQTSSESKYSLLIDRANDLSTENLKAVLDFLETLYRLKTK</sequence>
<dbReference type="AlphaFoldDB" id="A0A410DUQ5"/>
<dbReference type="PROSITE" id="PS50943">
    <property type="entry name" value="HTH_CROC1"/>
    <property type="match status" value="1"/>
</dbReference>
<proteinExistence type="predicted"/>
<feature type="domain" description="HTH cro/C1-type" evidence="2">
    <location>
        <begin position="12"/>
        <end position="66"/>
    </location>
</feature>
<dbReference type="GO" id="GO:0005829">
    <property type="term" value="C:cytosol"/>
    <property type="evidence" value="ECO:0007669"/>
    <property type="project" value="TreeGrafter"/>
</dbReference>
<reference evidence="3 4" key="1">
    <citation type="submission" date="2018-01" db="EMBL/GenBank/DDBJ databases">
        <title>Genome Sequencing and Assembly of Anaerobacter polyendosporus strain CT4.</title>
        <authorList>
            <person name="Tachaapaikoon C."/>
            <person name="Sutheeworapong S."/>
            <person name="Jenjaroenpun P."/>
            <person name="Wongsurawat T."/>
            <person name="Nookeaw I."/>
            <person name="Cheawchanlertfa P."/>
            <person name="Kosugi A."/>
            <person name="Cheevadhanarak S."/>
            <person name="Ratanakhanokchai K."/>
        </authorList>
    </citation>
    <scope>NUCLEOTIDE SEQUENCE [LARGE SCALE GENOMIC DNA]</scope>
    <source>
        <strain evidence="3 4">CT4</strain>
    </source>
</reference>
<dbReference type="GO" id="GO:0003677">
    <property type="term" value="F:DNA binding"/>
    <property type="evidence" value="ECO:0007669"/>
    <property type="project" value="UniProtKB-KW"/>
</dbReference>
<evidence type="ECO:0000313" key="3">
    <source>
        <dbReference type="EMBL" id="QAA32718.1"/>
    </source>
</evidence>
<dbReference type="Gene3D" id="1.10.260.40">
    <property type="entry name" value="lambda repressor-like DNA-binding domains"/>
    <property type="match status" value="1"/>
</dbReference>
<dbReference type="InterPro" id="IPR010982">
    <property type="entry name" value="Lambda_DNA-bd_dom_sf"/>
</dbReference>
<dbReference type="EMBL" id="CP025746">
    <property type="protein sequence ID" value="QAA32718.1"/>
    <property type="molecule type" value="Genomic_DNA"/>
</dbReference>
<dbReference type="GO" id="GO:0003700">
    <property type="term" value="F:DNA-binding transcription factor activity"/>
    <property type="evidence" value="ECO:0007669"/>
    <property type="project" value="TreeGrafter"/>
</dbReference>
<accession>A0A410DUQ5</accession>
<dbReference type="SUPFAM" id="SSF47413">
    <property type="entry name" value="lambda repressor-like DNA-binding domains"/>
    <property type="match status" value="1"/>
</dbReference>
<keyword evidence="4" id="KW-1185">Reference proteome</keyword>
<gene>
    <name evidence="3" type="ORF">C1I91_14335</name>
</gene>
<protein>
    <submittedName>
        <fullName evidence="3">XRE family transcriptional regulator</fullName>
    </submittedName>
</protein>
<dbReference type="SMART" id="SM00530">
    <property type="entry name" value="HTH_XRE"/>
    <property type="match status" value="1"/>
</dbReference>
<dbReference type="InterPro" id="IPR001387">
    <property type="entry name" value="Cro/C1-type_HTH"/>
</dbReference>
<evidence type="ECO:0000259" key="2">
    <source>
        <dbReference type="PROSITE" id="PS50943"/>
    </source>
</evidence>
<dbReference type="PANTHER" id="PTHR46797:SF1">
    <property type="entry name" value="METHYLPHOSPHONATE SYNTHASE"/>
    <property type="match status" value="1"/>
</dbReference>
<evidence type="ECO:0000256" key="1">
    <source>
        <dbReference type="ARBA" id="ARBA00023125"/>
    </source>
</evidence>
<keyword evidence="1" id="KW-0238">DNA-binding</keyword>
<dbReference type="Pfam" id="PF01381">
    <property type="entry name" value="HTH_3"/>
    <property type="match status" value="1"/>
</dbReference>
<dbReference type="KEGG" id="cmah:C1I91_14335"/>
<organism evidence="3 4">
    <name type="scientific">Clostridium manihotivorum</name>
    <dbReference type="NCBI Taxonomy" id="2320868"/>
    <lineage>
        <taxon>Bacteria</taxon>
        <taxon>Bacillati</taxon>
        <taxon>Bacillota</taxon>
        <taxon>Clostridia</taxon>
        <taxon>Eubacteriales</taxon>
        <taxon>Clostridiaceae</taxon>
        <taxon>Clostridium</taxon>
    </lineage>
</organism>
<evidence type="ECO:0000313" key="4">
    <source>
        <dbReference type="Proteomes" id="UP000286268"/>
    </source>
</evidence>
<dbReference type="RefSeq" id="WP_021656812.1">
    <property type="nucleotide sequence ID" value="NZ_CP025746.1"/>
</dbReference>
<dbReference type="CDD" id="cd00093">
    <property type="entry name" value="HTH_XRE"/>
    <property type="match status" value="1"/>
</dbReference>
<name>A0A410DUQ5_9CLOT</name>
<dbReference type="InterPro" id="IPR050807">
    <property type="entry name" value="TransReg_Diox_bact_type"/>
</dbReference>